<keyword evidence="5 6" id="KW-0472">Membrane</keyword>
<dbReference type="GO" id="GO:0033013">
    <property type="term" value="P:tetrapyrrole metabolic process"/>
    <property type="evidence" value="ECO:0007669"/>
    <property type="project" value="UniProtKB-ARBA"/>
</dbReference>
<evidence type="ECO:0000256" key="6">
    <source>
        <dbReference type="SAM" id="Phobius"/>
    </source>
</evidence>
<dbReference type="PIRSF" id="PIRSF005859">
    <property type="entry name" value="PBR"/>
    <property type="match status" value="1"/>
</dbReference>
<proteinExistence type="inferred from homology"/>
<dbReference type="KEGG" id="peh:Spb1_07220"/>
<dbReference type="InterPro" id="IPR004307">
    <property type="entry name" value="TspO_MBR"/>
</dbReference>
<dbReference type="GO" id="GO:0016020">
    <property type="term" value="C:membrane"/>
    <property type="evidence" value="ECO:0007669"/>
    <property type="project" value="UniProtKB-SubCell"/>
</dbReference>
<organism evidence="7 8">
    <name type="scientific">Planctopirus ephydatiae</name>
    <dbReference type="NCBI Taxonomy" id="2528019"/>
    <lineage>
        <taxon>Bacteria</taxon>
        <taxon>Pseudomonadati</taxon>
        <taxon>Planctomycetota</taxon>
        <taxon>Planctomycetia</taxon>
        <taxon>Planctomycetales</taxon>
        <taxon>Planctomycetaceae</taxon>
        <taxon>Planctopirus</taxon>
    </lineage>
</organism>
<feature type="transmembrane region" description="Helical" evidence="6">
    <location>
        <begin position="63"/>
        <end position="84"/>
    </location>
</feature>
<feature type="transmembrane region" description="Helical" evidence="6">
    <location>
        <begin position="157"/>
        <end position="177"/>
    </location>
</feature>
<name>A0A518GJT6_9PLAN</name>
<evidence type="ECO:0000313" key="8">
    <source>
        <dbReference type="Proteomes" id="UP000315349"/>
    </source>
</evidence>
<keyword evidence="3 6" id="KW-0812">Transmembrane</keyword>
<comment type="subcellular location">
    <subcellularLocation>
        <location evidence="1">Membrane</location>
        <topology evidence="1">Multi-pass membrane protein</topology>
    </subcellularLocation>
</comment>
<reference evidence="7 8" key="1">
    <citation type="submission" date="2019-02" db="EMBL/GenBank/DDBJ databases">
        <title>Deep-cultivation of Planctomycetes and their phenomic and genomic characterization uncovers novel biology.</title>
        <authorList>
            <person name="Wiegand S."/>
            <person name="Jogler M."/>
            <person name="Boedeker C."/>
            <person name="Pinto D."/>
            <person name="Vollmers J."/>
            <person name="Rivas-Marin E."/>
            <person name="Kohn T."/>
            <person name="Peeters S.H."/>
            <person name="Heuer A."/>
            <person name="Rast P."/>
            <person name="Oberbeckmann S."/>
            <person name="Bunk B."/>
            <person name="Jeske O."/>
            <person name="Meyerdierks A."/>
            <person name="Storesund J.E."/>
            <person name="Kallscheuer N."/>
            <person name="Luecker S."/>
            <person name="Lage O.M."/>
            <person name="Pohl T."/>
            <person name="Merkel B.J."/>
            <person name="Hornburger P."/>
            <person name="Mueller R.-W."/>
            <person name="Bruemmer F."/>
            <person name="Labrenz M."/>
            <person name="Spormann A.M."/>
            <person name="Op den Camp H."/>
            <person name="Overmann J."/>
            <person name="Amann R."/>
            <person name="Jetten M.S.M."/>
            <person name="Mascher T."/>
            <person name="Medema M.H."/>
            <person name="Devos D.P."/>
            <person name="Kaster A.-K."/>
            <person name="Ovreas L."/>
            <person name="Rohde M."/>
            <person name="Galperin M.Y."/>
            <person name="Jogler C."/>
        </authorList>
    </citation>
    <scope>NUCLEOTIDE SEQUENCE [LARGE SCALE GENOMIC DNA]</scope>
    <source>
        <strain evidence="7 8">Spb1</strain>
    </source>
</reference>
<accession>A0A518GJT6</accession>
<dbReference type="EMBL" id="CP036299">
    <property type="protein sequence ID" value="QDV28856.1"/>
    <property type="molecule type" value="Genomic_DNA"/>
</dbReference>
<dbReference type="InterPro" id="IPR038330">
    <property type="entry name" value="TspO/MBR-related_sf"/>
</dbReference>
<evidence type="ECO:0000256" key="2">
    <source>
        <dbReference type="ARBA" id="ARBA00007524"/>
    </source>
</evidence>
<dbReference type="Pfam" id="PF03073">
    <property type="entry name" value="TspO_MBR"/>
    <property type="match status" value="1"/>
</dbReference>
<evidence type="ECO:0000256" key="3">
    <source>
        <dbReference type="ARBA" id="ARBA00022692"/>
    </source>
</evidence>
<evidence type="ECO:0000256" key="4">
    <source>
        <dbReference type="ARBA" id="ARBA00022989"/>
    </source>
</evidence>
<gene>
    <name evidence="7" type="ORF">Spb1_07220</name>
</gene>
<keyword evidence="4 6" id="KW-1133">Transmembrane helix</keyword>
<dbReference type="FunFam" id="1.20.1260.100:FF:000001">
    <property type="entry name" value="translocator protein 2"/>
    <property type="match status" value="1"/>
</dbReference>
<comment type="similarity">
    <text evidence="2">Belongs to the TspO/BZRP family.</text>
</comment>
<protein>
    <submittedName>
        <fullName evidence="7">TspO/MBR family protein</fullName>
    </submittedName>
</protein>
<sequence length="180" mass="20260">MSGLSRAEVNLSQEISQPSPATSMLRFAVCAIVVFAAAGYASSFTPGPWYLTLQSPVGTPPNWIFPPVWSVLYALLAISFWWFWEQADAKPPTSKQIFRLGAAVFVVQLIANALWSQFFFGWHWMGLALINIVFLWLSILAMMLIFRRNSPLAANLLLPYLAWVGYATYLNAGFVYLNRE</sequence>
<evidence type="ECO:0000256" key="5">
    <source>
        <dbReference type="ARBA" id="ARBA00023136"/>
    </source>
</evidence>
<feature type="transmembrane region" description="Helical" evidence="6">
    <location>
        <begin position="121"/>
        <end position="145"/>
    </location>
</feature>
<dbReference type="AlphaFoldDB" id="A0A518GJT6"/>
<evidence type="ECO:0000256" key="1">
    <source>
        <dbReference type="ARBA" id="ARBA00004141"/>
    </source>
</evidence>
<dbReference type="PANTHER" id="PTHR10057:SF0">
    <property type="entry name" value="TRANSLOCATOR PROTEIN"/>
    <property type="match status" value="1"/>
</dbReference>
<dbReference type="PANTHER" id="PTHR10057">
    <property type="entry name" value="PERIPHERAL-TYPE BENZODIAZEPINE RECEPTOR"/>
    <property type="match status" value="1"/>
</dbReference>
<dbReference type="RefSeq" id="WP_222423372.1">
    <property type="nucleotide sequence ID" value="NZ_CP036299.1"/>
</dbReference>
<evidence type="ECO:0000313" key="7">
    <source>
        <dbReference type="EMBL" id="QDV28856.1"/>
    </source>
</evidence>
<dbReference type="CDD" id="cd15904">
    <property type="entry name" value="TSPO_MBR"/>
    <property type="match status" value="1"/>
</dbReference>
<feature type="transmembrane region" description="Helical" evidence="6">
    <location>
        <begin position="96"/>
        <end position="115"/>
    </location>
</feature>
<keyword evidence="8" id="KW-1185">Reference proteome</keyword>
<dbReference type="Proteomes" id="UP000315349">
    <property type="component" value="Chromosome"/>
</dbReference>
<dbReference type="Gene3D" id="1.20.1260.100">
    <property type="entry name" value="TspO/MBR protein"/>
    <property type="match status" value="1"/>
</dbReference>
<feature type="transmembrane region" description="Helical" evidence="6">
    <location>
        <begin position="24"/>
        <end position="43"/>
    </location>
</feature>